<sequence>MTRIPYGRRRTVSKTILSLHITFTTGETVRSVPYGIIIDDLDASSVFEFPCERWFALDEDDGKITRELILNLGPRDMPAGEL</sequence>
<comment type="caution">
    <text evidence="1">The sequence shown here is derived from an EMBL/GenBank/DDBJ whole genome shotgun (WGS) entry which is preliminary data.</text>
</comment>
<keyword evidence="2" id="KW-1185">Reference proteome</keyword>
<dbReference type="Proteomes" id="UP000762676">
    <property type="component" value="Unassembled WGS sequence"/>
</dbReference>
<protein>
    <submittedName>
        <fullName evidence="1">Lipoxygenase homology domain-containing protein 1</fullName>
    </submittedName>
</protein>
<dbReference type="Gene3D" id="2.60.60.20">
    <property type="entry name" value="PLAT/LH2 domain"/>
    <property type="match status" value="1"/>
</dbReference>
<gene>
    <name evidence="1" type="ORF">ElyMa_003985300</name>
</gene>
<proteinExistence type="predicted"/>
<reference evidence="1 2" key="1">
    <citation type="journal article" date="2021" name="Elife">
        <title>Chloroplast acquisition without the gene transfer in kleptoplastic sea slugs, Plakobranchus ocellatus.</title>
        <authorList>
            <person name="Maeda T."/>
            <person name="Takahashi S."/>
            <person name="Yoshida T."/>
            <person name="Shimamura S."/>
            <person name="Takaki Y."/>
            <person name="Nagai Y."/>
            <person name="Toyoda A."/>
            <person name="Suzuki Y."/>
            <person name="Arimoto A."/>
            <person name="Ishii H."/>
            <person name="Satoh N."/>
            <person name="Nishiyama T."/>
            <person name="Hasebe M."/>
            <person name="Maruyama T."/>
            <person name="Minagawa J."/>
            <person name="Obokata J."/>
            <person name="Shigenobu S."/>
        </authorList>
    </citation>
    <scope>NUCLEOTIDE SEQUENCE [LARGE SCALE GENOMIC DNA]</scope>
</reference>
<evidence type="ECO:0000313" key="1">
    <source>
        <dbReference type="EMBL" id="GFR78071.1"/>
    </source>
</evidence>
<organism evidence="1 2">
    <name type="scientific">Elysia marginata</name>
    <dbReference type="NCBI Taxonomy" id="1093978"/>
    <lineage>
        <taxon>Eukaryota</taxon>
        <taxon>Metazoa</taxon>
        <taxon>Spiralia</taxon>
        <taxon>Lophotrochozoa</taxon>
        <taxon>Mollusca</taxon>
        <taxon>Gastropoda</taxon>
        <taxon>Heterobranchia</taxon>
        <taxon>Euthyneura</taxon>
        <taxon>Panpulmonata</taxon>
        <taxon>Sacoglossa</taxon>
        <taxon>Placobranchoidea</taxon>
        <taxon>Plakobranchidae</taxon>
        <taxon>Elysia</taxon>
    </lineage>
</organism>
<dbReference type="EMBL" id="BMAT01008107">
    <property type="protein sequence ID" value="GFR78071.1"/>
    <property type="molecule type" value="Genomic_DNA"/>
</dbReference>
<dbReference type="AlphaFoldDB" id="A0AAV4FYP2"/>
<accession>A0AAV4FYP2</accession>
<evidence type="ECO:0000313" key="2">
    <source>
        <dbReference type="Proteomes" id="UP000762676"/>
    </source>
</evidence>
<name>A0AAV4FYP2_9GAST</name>